<dbReference type="PANTHER" id="PTHR43721:SF22">
    <property type="entry name" value="ELONGATION FACTOR TU, MITOCHONDRIAL"/>
    <property type="match status" value="1"/>
</dbReference>
<keyword evidence="10" id="KW-0251">Elongation factor</keyword>
<evidence type="ECO:0000256" key="8">
    <source>
        <dbReference type="ARBA" id="ARBA00031615"/>
    </source>
</evidence>
<accession>A0A4U1ML08</accession>
<dbReference type="FunFam" id="2.40.30.10:FF:000020">
    <property type="entry name" value="Translation elongation factor EF-1"/>
    <property type="match status" value="1"/>
</dbReference>
<dbReference type="InterPro" id="IPR036388">
    <property type="entry name" value="WH-like_DNA-bd_sf"/>
</dbReference>
<dbReference type="InterPro" id="IPR036390">
    <property type="entry name" value="WH_DNA-bd_sf"/>
</dbReference>
<dbReference type="GO" id="GO:0003924">
    <property type="term" value="F:GTPase activity"/>
    <property type="evidence" value="ECO:0007669"/>
    <property type="project" value="InterPro"/>
</dbReference>
<feature type="domain" description="Tr-type G" evidence="9">
    <location>
        <begin position="14"/>
        <end position="186"/>
    </location>
</feature>
<comment type="caution">
    <text evidence="10">The sequence shown here is derived from an EMBL/GenBank/DDBJ whole genome shotgun (WGS) entry which is preliminary data.</text>
</comment>
<sequence>MLVSDDSRLAGECMNYFTIGLAGHIDHGKTTLTGALTGIDTDRLKEEKERNISIEPGFAPFRLSEEMTVSIIDVPGHERFIRQMIAGVAGIDLVIPVVAADEGVMPQTREHLEILSLLGIQRSIIAITKADLVDEEMLQLVYEDIVDYIEGSGFEGSEVHIVDAKSGRGLDELKESITAFLSRVPSRNRAGAFRLPIDQVFTLQGHGTIVRGTIFDGEIRDGEQVKLLPDRLEARVRQIQTHNKKVDRAFAGQRVAINLAGINKHELIRGQVIVNSNHYAVTSTIDLAFTQSLTMFHELKQRSLVTVHIGTAEVRGTIVFFDRNVLESGEREELFCQIRLHRPIAAKKGDHVIVRRPTPVETIGGGSILNVSGEKYKFGNETIEMFEQMSRGTPFERLEQLLDHELLLSKEQVMQHIGLDEEAYVQLTEESQLVLLGNYVTSENVFNMAVEAILVIIRNNHQLFPMRKGTPKAELIQEVRKRYPVKLVEAAIELKIAKGELKQTGPFLSEYSFQPYLPNSWKTRMTQVIGELAKQELNVSPIDMLIEKESIPDSLKGEFKQYLLTEHVAVSLTDELYVHKDSWEKTITDLKSGTGETFTLQEAKDILNVSRKYLVPVLEKLDESGYTIRKDRDRYWRT</sequence>
<dbReference type="Pfam" id="PF09107">
    <property type="entry name" value="WHD_3rd_SelB"/>
    <property type="match status" value="1"/>
</dbReference>
<dbReference type="InterPro" id="IPR050055">
    <property type="entry name" value="EF-Tu_GTPase"/>
</dbReference>
<evidence type="ECO:0000256" key="5">
    <source>
        <dbReference type="ARBA" id="ARBA00022917"/>
    </source>
</evidence>
<dbReference type="NCBIfam" id="TIGR00231">
    <property type="entry name" value="small_GTP"/>
    <property type="match status" value="1"/>
</dbReference>
<dbReference type="OrthoDB" id="9804504at2"/>
<dbReference type="InterPro" id="IPR004161">
    <property type="entry name" value="EFTu-like_2"/>
</dbReference>
<dbReference type="GO" id="GO:0005525">
    <property type="term" value="F:GTP binding"/>
    <property type="evidence" value="ECO:0007669"/>
    <property type="project" value="UniProtKB-KW"/>
</dbReference>
<dbReference type="Pfam" id="PF03144">
    <property type="entry name" value="GTP_EFTU_D2"/>
    <property type="match status" value="1"/>
</dbReference>
<dbReference type="InterPro" id="IPR000795">
    <property type="entry name" value="T_Tr_GTP-bd_dom"/>
</dbReference>
<dbReference type="Proteomes" id="UP000310541">
    <property type="component" value="Unassembled WGS sequence"/>
</dbReference>
<comment type="subcellular location">
    <subcellularLocation>
        <location evidence="1">Cytoplasm</location>
    </subcellularLocation>
</comment>
<dbReference type="GO" id="GO:0003746">
    <property type="term" value="F:translation elongation factor activity"/>
    <property type="evidence" value="ECO:0007669"/>
    <property type="project" value="UniProtKB-KW"/>
</dbReference>
<proteinExistence type="predicted"/>
<dbReference type="InterPro" id="IPR005225">
    <property type="entry name" value="Small_GTP-bd"/>
</dbReference>
<dbReference type="NCBIfam" id="TIGR00475">
    <property type="entry name" value="selB"/>
    <property type="match status" value="1"/>
</dbReference>
<protein>
    <recommendedName>
        <fullName evidence="2">Selenocysteine-specific elongation factor</fullName>
    </recommendedName>
    <alternativeName>
        <fullName evidence="8">SelB translation factor</fullName>
    </alternativeName>
</protein>
<dbReference type="Gene3D" id="1.10.10.2770">
    <property type="match status" value="1"/>
</dbReference>
<keyword evidence="6" id="KW-0342">GTP-binding</keyword>
<evidence type="ECO:0000256" key="1">
    <source>
        <dbReference type="ARBA" id="ARBA00004496"/>
    </source>
</evidence>
<evidence type="ECO:0000313" key="11">
    <source>
        <dbReference type="Proteomes" id="UP000310541"/>
    </source>
</evidence>
<evidence type="ECO:0000313" key="10">
    <source>
        <dbReference type="EMBL" id="TKD71587.1"/>
    </source>
</evidence>
<dbReference type="Gene3D" id="2.40.30.10">
    <property type="entry name" value="Translation factors"/>
    <property type="match status" value="1"/>
</dbReference>
<name>A0A4U1ML08_9BACL</name>
<dbReference type="InterPro" id="IPR004535">
    <property type="entry name" value="Transl_elong_SelB"/>
</dbReference>
<dbReference type="Pfam" id="PF09106">
    <property type="entry name" value="WHD_2nd_SelB"/>
    <property type="match status" value="1"/>
</dbReference>
<keyword evidence="3" id="KW-0963">Cytoplasm</keyword>
<evidence type="ECO:0000256" key="7">
    <source>
        <dbReference type="ARBA" id="ARBA00025526"/>
    </source>
</evidence>
<dbReference type="PROSITE" id="PS51722">
    <property type="entry name" value="G_TR_2"/>
    <property type="match status" value="1"/>
</dbReference>
<evidence type="ECO:0000256" key="6">
    <source>
        <dbReference type="ARBA" id="ARBA00023134"/>
    </source>
</evidence>
<dbReference type="InterPro" id="IPR015191">
    <property type="entry name" value="SelB_WHD4"/>
</dbReference>
<dbReference type="InterPro" id="IPR009001">
    <property type="entry name" value="Transl_elong_EF1A/Init_IF2_C"/>
</dbReference>
<keyword evidence="5" id="KW-0648">Protein biosynthesis</keyword>
<dbReference type="InterPro" id="IPR027417">
    <property type="entry name" value="P-loop_NTPase"/>
</dbReference>
<dbReference type="EMBL" id="SWFM01000001">
    <property type="protein sequence ID" value="TKD71587.1"/>
    <property type="molecule type" value="Genomic_DNA"/>
</dbReference>
<dbReference type="AlphaFoldDB" id="A0A4U1ML08"/>
<dbReference type="CDD" id="cd15491">
    <property type="entry name" value="selB_III"/>
    <property type="match status" value="1"/>
</dbReference>
<evidence type="ECO:0000259" key="9">
    <source>
        <dbReference type="PROSITE" id="PS51722"/>
    </source>
</evidence>
<evidence type="ECO:0000256" key="3">
    <source>
        <dbReference type="ARBA" id="ARBA00022490"/>
    </source>
</evidence>
<organism evidence="10 11">
    <name type="scientific">Guptibacillus hwajinpoensis</name>
    <dbReference type="NCBI Taxonomy" id="208199"/>
    <lineage>
        <taxon>Bacteria</taxon>
        <taxon>Bacillati</taxon>
        <taxon>Bacillota</taxon>
        <taxon>Bacilli</taxon>
        <taxon>Bacillales</taxon>
        <taxon>Guptibacillaceae</taxon>
        <taxon>Guptibacillus</taxon>
    </lineage>
</organism>
<keyword evidence="4" id="KW-0547">Nucleotide-binding</keyword>
<dbReference type="GO" id="GO:0005829">
    <property type="term" value="C:cytosol"/>
    <property type="evidence" value="ECO:0007669"/>
    <property type="project" value="TreeGrafter"/>
</dbReference>
<reference evidence="10 11" key="1">
    <citation type="submission" date="2019-04" db="EMBL/GenBank/DDBJ databases">
        <title>Genome sequence of Bacillus hwajinpoensis strain Y2.</title>
        <authorList>
            <person name="Fair J.L."/>
            <person name="Maclea K.S."/>
        </authorList>
    </citation>
    <scope>NUCLEOTIDE SEQUENCE [LARGE SCALE GENOMIC DNA]</scope>
    <source>
        <strain evidence="10 11">Y2</strain>
    </source>
</reference>
<dbReference type="SUPFAM" id="SSF50447">
    <property type="entry name" value="Translation proteins"/>
    <property type="match status" value="1"/>
</dbReference>
<dbReference type="Gene3D" id="1.10.10.10">
    <property type="entry name" value="Winged helix-like DNA-binding domain superfamily/Winged helix DNA-binding domain"/>
    <property type="match status" value="1"/>
</dbReference>
<gene>
    <name evidence="10" type="primary">selB</name>
    <name evidence="10" type="ORF">FBF83_01925</name>
</gene>
<dbReference type="CDD" id="cd03696">
    <property type="entry name" value="SelB_II"/>
    <property type="match status" value="1"/>
</dbReference>
<dbReference type="Pfam" id="PF25461">
    <property type="entry name" value="Beta-barrel_SelB"/>
    <property type="match status" value="1"/>
</dbReference>
<dbReference type="SUPFAM" id="SSF46785">
    <property type="entry name" value="Winged helix' DNA-binding domain"/>
    <property type="match status" value="2"/>
</dbReference>
<dbReference type="CDD" id="cd04171">
    <property type="entry name" value="SelB"/>
    <property type="match status" value="1"/>
</dbReference>
<dbReference type="InterPro" id="IPR057335">
    <property type="entry name" value="Beta-barrel_SelB"/>
</dbReference>
<dbReference type="GO" id="GO:0003723">
    <property type="term" value="F:RNA binding"/>
    <property type="evidence" value="ECO:0007669"/>
    <property type="project" value="InterPro"/>
</dbReference>
<dbReference type="SUPFAM" id="SSF50465">
    <property type="entry name" value="EF-Tu/eEF-1alpha/eIF2-gamma C-terminal domain"/>
    <property type="match status" value="1"/>
</dbReference>
<dbReference type="PRINTS" id="PR00315">
    <property type="entry name" value="ELONGATNFCT"/>
</dbReference>
<dbReference type="PANTHER" id="PTHR43721">
    <property type="entry name" value="ELONGATION FACTOR TU-RELATED"/>
    <property type="match status" value="1"/>
</dbReference>
<dbReference type="Gene3D" id="3.40.50.300">
    <property type="entry name" value="P-loop containing nucleotide triphosphate hydrolases"/>
    <property type="match status" value="1"/>
</dbReference>
<comment type="function">
    <text evidence="7">Translation factor necessary for the incorporation of selenocysteine into proteins. It probably replaces EF-Tu for the insertion of selenocysteine directed by the UGA codon. SelB binds GTP and GDP.</text>
</comment>
<dbReference type="InterPro" id="IPR015190">
    <property type="entry name" value="Elong_fac_SelB-wing-hlx_typ-2"/>
</dbReference>
<evidence type="ECO:0000256" key="4">
    <source>
        <dbReference type="ARBA" id="ARBA00022741"/>
    </source>
</evidence>
<evidence type="ECO:0000256" key="2">
    <source>
        <dbReference type="ARBA" id="ARBA00015953"/>
    </source>
</evidence>
<dbReference type="InterPro" id="IPR009000">
    <property type="entry name" value="Transl_B-barrel_sf"/>
</dbReference>
<dbReference type="GO" id="GO:0001514">
    <property type="term" value="P:selenocysteine incorporation"/>
    <property type="evidence" value="ECO:0007669"/>
    <property type="project" value="InterPro"/>
</dbReference>
<dbReference type="Pfam" id="PF00009">
    <property type="entry name" value="GTP_EFTU"/>
    <property type="match status" value="1"/>
</dbReference>
<dbReference type="SUPFAM" id="SSF52540">
    <property type="entry name" value="P-loop containing nucleoside triphosphate hydrolases"/>
    <property type="match status" value="1"/>
</dbReference>